<dbReference type="RefSeq" id="XP_005757950.1">
    <property type="nucleotide sequence ID" value="XM_005757893.1"/>
</dbReference>
<evidence type="ECO:0000313" key="1">
    <source>
        <dbReference type="EnsemblProtists" id="EOD24939"/>
    </source>
</evidence>
<accession>A0A0D3JN54</accession>
<reference evidence="1" key="2">
    <citation type="submission" date="2024-10" db="UniProtKB">
        <authorList>
            <consortium name="EnsemblProtists"/>
        </authorList>
    </citation>
    <scope>IDENTIFICATION</scope>
</reference>
<dbReference type="KEGG" id="ehx:EMIHUDRAFT_115727"/>
<dbReference type="PaxDb" id="2903-EOD05521"/>
<protein>
    <recommendedName>
        <fullName evidence="3">Methyltransferase</fullName>
    </recommendedName>
</protein>
<dbReference type="RefSeq" id="XP_005777368.1">
    <property type="nucleotide sequence ID" value="XM_005777311.1"/>
</dbReference>
<evidence type="ECO:0000313" key="2">
    <source>
        <dbReference type="Proteomes" id="UP000013827"/>
    </source>
</evidence>
<dbReference type="AlphaFoldDB" id="A0A0D3JN54"/>
<dbReference type="InterPro" id="IPR029063">
    <property type="entry name" value="SAM-dependent_MTases_sf"/>
</dbReference>
<organism evidence="1 2">
    <name type="scientific">Emiliania huxleyi (strain CCMP1516)</name>
    <dbReference type="NCBI Taxonomy" id="280463"/>
    <lineage>
        <taxon>Eukaryota</taxon>
        <taxon>Haptista</taxon>
        <taxon>Haptophyta</taxon>
        <taxon>Prymnesiophyceae</taxon>
        <taxon>Isochrysidales</taxon>
        <taxon>Noelaerhabdaceae</taxon>
        <taxon>Emiliania</taxon>
    </lineage>
</organism>
<dbReference type="Proteomes" id="UP000013827">
    <property type="component" value="Unassembled WGS sequence"/>
</dbReference>
<dbReference type="eggNOG" id="KOG2497">
    <property type="taxonomic scope" value="Eukaryota"/>
</dbReference>
<dbReference type="Pfam" id="PF10294">
    <property type="entry name" value="Methyltransf_16"/>
    <property type="match status" value="1"/>
</dbReference>
<dbReference type="HOGENOM" id="CLU_1083509_0_0_1"/>
<dbReference type="Gene3D" id="3.40.50.150">
    <property type="entry name" value="Vaccinia Virus protein VP39"/>
    <property type="match status" value="1"/>
</dbReference>
<dbReference type="EnsemblProtists" id="EOD05521">
    <property type="protein sequence ID" value="EOD05521"/>
    <property type="gene ID" value="EMIHUDRAFT_121478"/>
</dbReference>
<keyword evidence="2" id="KW-1185">Reference proteome</keyword>
<dbReference type="EnsemblProtists" id="EOD24939">
    <property type="protein sequence ID" value="EOD24939"/>
    <property type="gene ID" value="EMIHUDRAFT_115727"/>
</dbReference>
<evidence type="ECO:0008006" key="3">
    <source>
        <dbReference type="Google" id="ProtNLM"/>
    </source>
</evidence>
<proteinExistence type="predicted"/>
<dbReference type="KEGG" id="ehx:EMIHUDRAFT_121478"/>
<dbReference type="SUPFAM" id="SSF53335">
    <property type="entry name" value="S-adenosyl-L-methionine-dependent methyltransferases"/>
    <property type="match status" value="1"/>
</dbReference>
<name>A0A0D3JN54_EMIH1</name>
<reference evidence="2" key="1">
    <citation type="journal article" date="2013" name="Nature">
        <title>Pan genome of the phytoplankton Emiliania underpins its global distribution.</title>
        <authorList>
            <person name="Read B.A."/>
            <person name="Kegel J."/>
            <person name="Klute M.J."/>
            <person name="Kuo A."/>
            <person name="Lefebvre S.C."/>
            <person name="Maumus F."/>
            <person name="Mayer C."/>
            <person name="Miller J."/>
            <person name="Monier A."/>
            <person name="Salamov A."/>
            <person name="Young J."/>
            <person name="Aguilar M."/>
            <person name="Claverie J.M."/>
            <person name="Frickenhaus S."/>
            <person name="Gonzalez K."/>
            <person name="Herman E.K."/>
            <person name="Lin Y.C."/>
            <person name="Napier J."/>
            <person name="Ogata H."/>
            <person name="Sarno A.F."/>
            <person name="Shmutz J."/>
            <person name="Schroeder D."/>
            <person name="de Vargas C."/>
            <person name="Verret F."/>
            <person name="von Dassow P."/>
            <person name="Valentin K."/>
            <person name="Van de Peer Y."/>
            <person name="Wheeler G."/>
            <person name="Dacks J.B."/>
            <person name="Delwiche C.F."/>
            <person name="Dyhrman S.T."/>
            <person name="Glockner G."/>
            <person name="John U."/>
            <person name="Richards T."/>
            <person name="Worden A.Z."/>
            <person name="Zhang X."/>
            <person name="Grigoriev I.V."/>
            <person name="Allen A.E."/>
            <person name="Bidle K."/>
            <person name="Borodovsky M."/>
            <person name="Bowler C."/>
            <person name="Brownlee C."/>
            <person name="Cock J.M."/>
            <person name="Elias M."/>
            <person name="Gladyshev V.N."/>
            <person name="Groth M."/>
            <person name="Guda C."/>
            <person name="Hadaegh A."/>
            <person name="Iglesias-Rodriguez M.D."/>
            <person name="Jenkins J."/>
            <person name="Jones B.M."/>
            <person name="Lawson T."/>
            <person name="Leese F."/>
            <person name="Lindquist E."/>
            <person name="Lobanov A."/>
            <person name="Lomsadze A."/>
            <person name="Malik S.B."/>
            <person name="Marsh M.E."/>
            <person name="Mackinder L."/>
            <person name="Mock T."/>
            <person name="Mueller-Roeber B."/>
            <person name="Pagarete A."/>
            <person name="Parker M."/>
            <person name="Probert I."/>
            <person name="Quesneville H."/>
            <person name="Raines C."/>
            <person name="Rensing S.A."/>
            <person name="Riano-Pachon D.M."/>
            <person name="Richier S."/>
            <person name="Rokitta S."/>
            <person name="Shiraiwa Y."/>
            <person name="Soanes D.M."/>
            <person name="van der Giezen M."/>
            <person name="Wahlund T.M."/>
            <person name="Williams B."/>
            <person name="Wilson W."/>
            <person name="Wolfe G."/>
            <person name="Wurch L.L."/>
        </authorList>
    </citation>
    <scope>NUCLEOTIDE SEQUENCE</scope>
</reference>
<dbReference type="STRING" id="2903.R1D3V9"/>
<sequence length="257" mass="26281">MSAAGGGSPLRRVGAAALAAAAGGVVVANGLFGVLDNTGDELADLLGVDEVPQAAIAAVRLLQPLYEPLKAVPRVQRGSAVWGGGIVLSRYMEELGSAFWEGKRVLELGTGTGLGSVTATKLGAARVLATDRDAKVFALAAQNAQANGVGGTVSAASLSWGRPGPEAADSPLAQSWDVAIGADVTYNRDAWPVLFETIEAARDAMRKAGLAFELVDSPMRNGYGADKVKLFWVRGPQAPTQEGAGKGREGILSVTGV</sequence>
<dbReference type="PANTHER" id="PTHR14614">
    <property type="entry name" value="HEPATOCELLULAR CARCINOMA-ASSOCIATED ANTIGEN"/>
    <property type="match status" value="1"/>
</dbReference>
<dbReference type="GeneID" id="17251672"/>
<dbReference type="InterPro" id="IPR019410">
    <property type="entry name" value="Methyltransf_16"/>
</dbReference>
<dbReference type="GeneID" id="17270483"/>
<dbReference type="PANTHER" id="PTHR14614:SF132">
    <property type="entry name" value="PROTEIN-LYSINE METHYLTRANSFERASE C42C1.13"/>
    <property type="match status" value="1"/>
</dbReference>